<evidence type="ECO:0000256" key="2">
    <source>
        <dbReference type="ARBA" id="ARBA00022475"/>
    </source>
</evidence>
<dbReference type="GeneID" id="86952694"/>
<dbReference type="Proteomes" id="UP000660554">
    <property type="component" value="Unassembled WGS sequence"/>
</dbReference>
<dbReference type="RefSeq" id="WP_053612643.1">
    <property type="nucleotide sequence ID" value="NZ_BMRU01000036.1"/>
</dbReference>
<comment type="similarity">
    <text evidence="6">Belongs to the ABC-4 integral membrane protein family.</text>
</comment>
<dbReference type="PANTHER" id="PTHR30572:SF4">
    <property type="entry name" value="ABC TRANSPORTER PERMEASE YTRF"/>
    <property type="match status" value="1"/>
</dbReference>
<evidence type="ECO:0000256" key="6">
    <source>
        <dbReference type="ARBA" id="ARBA00038076"/>
    </source>
</evidence>
<reference evidence="11" key="1">
    <citation type="submission" date="2020-09" db="EMBL/GenBank/DDBJ databases">
        <title>Whole genome shotgun sequence of Streptomyces cinnamonensis NBRC 15873.</title>
        <authorList>
            <person name="Komaki H."/>
            <person name="Tamura T."/>
        </authorList>
    </citation>
    <scope>NUCLEOTIDE SEQUENCE [LARGE SCALE GENOMIC DNA]</scope>
    <source>
        <strain evidence="11">NBRC 15873</strain>
    </source>
</reference>
<feature type="transmembrane region" description="Helical" evidence="7">
    <location>
        <begin position="731"/>
        <end position="751"/>
    </location>
</feature>
<keyword evidence="4 7" id="KW-1133">Transmembrane helix</keyword>
<feature type="transmembrane region" description="Helical" evidence="7">
    <location>
        <begin position="293"/>
        <end position="314"/>
    </location>
</feature>
<evidence type="ECO:0000256" key="3">
    <source>
        <dbReference type="ARBA" id="ARBA00022692"/>
    </source>
</evidence>
<feature type="transmembrane region" description="Helical" evidence="7">
    <location>
        <begin position="682"/>
        <end position="711"/>
    </location>
</feature>
<evidence type="ECO:0000259" key="9">
    <source>
        <dbReference type="Pfam" id="PF12704"/>
    </source>
</evidence>
<keyword evidence="11" id="KW-1185">Reference proteome</keyword>
<dbReference type="Pfam" id="PF02687">
    <property type="entry name" value="FtsX"/>
    <property type="match status" value="2"/>
</dbReference>
<sequence>MSAVWRASRAAVKRRRLQTFVIGLVVLCSTTTVLLALGLLEVATSPFDKAYAAQRGPHTVAAFDTAKVTPEQLAQTARRPGVTAAAGPFGQGVLDVPKGWLWMPGGSLRVVGRADPGGPVDRIEVLEGRWATAPGEIVVAWPSAGTPGTELLGTALEVPGTAPLTVVGFAAGMGKSADAWVSPEQMTALRPATAQMLYRFADSSTPARLEAALDRATAGLPEGALTSAHTHLDLRKAFSSLADAYVPFMTLFGVLGLLVSALIVGNVVSGAVVSGYRHIGVLKALGFTPNQVVAVYLAMMAVPALVGSAAGTLLGNALAEPILRIAFSGIETGRAAVGGVSSWVSAVCLLGMPALVLLTALVPALRAHRLPAARAISAGSAPLTGRGLRVQRVLGGSRLPRAVSMGLGQPFARPGRTLLTLAAIVLGVTTVTLATGLTSTMLAYGEAGRGGGTLVRVEAGGPDDGRAAPLQDDARIEERLRSLPGAAGVRARALAQVTLAGQSRPAFADFYRGDDASSAGRIARGRMPGAAGELVAGPAFLTQYGLRLGDRVTLALGGRQTSATVVGELIDGNARAVEASWDTLLPLAPDARAVEYEVRLAPGADARAYAKAAEAADPGLRASVSDAGNTATTTVVAFSTVFTVLLSVVASLGVFNSVLLGTRERRRDLGMLKSIGMTPRQVVMMTVTSVAGVGAVGGLLGIPLGILAHRLVVDNVGVVSFPESMKAVWDVPQLSGLLLAGVAIAVMGALVPARSAARTTIAAALHTE</sequence>
<feature type="domain" description="MacB-like periplasmic core" evidence="9">
    <location>
        <begin position="417"/>
        <end position="615"/>
    </location>
</feature>
<feature type="transmembrane region" description="Helical" evidence="7">
    <location>
        <begin position="635"/>
        <end position="661"/>
    </location>
</feature>
<evidence type="ECO:0000256" key="1">
    <source>
        <dbReference type="ARBA" id="ARBA00004651"/>
    </source>
</evidence>
<comment type="caution">
    <text evidence="10">The sequence shown here is derived from an EMBL/GenBank/DDBJ whole genome shotgun (WGS) entry which is preliminary data.</text>
</comment>
<keyword evidence="3 7" id="KW-0812">Transmembrane</keyword>
<dbReference type="InterPro" id="IPR003838">
    <property type="entry name" value="ABC3_permease_C"/>
</dbReference>
<dbReference type="PANTHER" id="PTHR30572">
    <property type="entry name" value="MEMBRANE COMPONENT OF TRANSPORTER-RELATED"/>
    <property type="match status" value="1"/>
</dbReference>
<organism evidence="10 11">
    <name type="scientific">Streptomyces virginiae</name>
    <name type="common">Streptomyces cinnamonensis</name>
    <dbReference type="NCBI Taxonomy" id="1961"/>
    <lineage>
        <taxon>Bacteria</taxon>
        <taxon>Bacillati</taxon>
        <taxon>Actinomycetota</taxon>
        <taxon>Actinomycetes</taxon>
        <taxon>Kitasatosporales</taxon>
        <taxon>Streptomycetaceae</taxon>
        <taxon>Streptomyces</taxon>
    </lineage>
</organism>
<evidence type="ECO:0000256" key="4">
    <source>
        <dbReference type="ARBA" id="ARBA00022989"/>
    </source>
</evidence>
<gene>
    <name evidence="10" type="ORF">Scinn_33080</name>
</gene>
<feature type="transmembrane region" description="Helical" evidence="7">
    <location>
        <begin position="418"/>
        <end position="444"/>
    </location>
</feature>
<evidence type="ECO:0008006" key="12">
    <source>
        <dbReference type="Google" id="ProtNLM"/>
    </source>
</evidence>
<dbReference type="InterPro" id="IPR025857">
    <property type="entry name" value="MacB_PCD"/>
</dbReference>
<keyword evidence="5 7" id="KW-0472">Membrane</keyword>
<feature type="transmembrane region" description="Helical" evidence="7">
    <location>
        <begin position="245"/>
        <end position="273"/>
    </location>
</feature>
<accession>A0ABQ3NM40</accession>
<dbReference type="Pfam" id="PF12704">
    <property type="entry name" value="MacB_PCD"/>
    <property type="match status" value="1"/>
</dbReference>
<proteinExistence type="inferred from homology"/>
<evidence type="ECO:0000259" key="8">
    <source>
        <dbReference type="Pfam" id="PF02687"/>
    </source>
</evidence>
<feature type="domain" description="ABC3 transporter permease C-terminal" evidence="8">
    <location>
        <begin position="251"/>
        <end position="370"/>
    </location>
</feature>
<feature type="transmembrane region" description="Helical" evidence="7">
    <location>
        <begin position="343"/>
        <end position="365"/>
    </location>
</feature>
<dbReference type="EMBL" id="BNDV01000008">
    <property type="protein sequence ID" value="GHI13845.1"/>
    <property type="molecule type" value="Genomic_DNA"/>
</dbReference>
<name>A0ABQ3NM40_STRVG</name>
<evidence type="ECO:0000313" key="11">
    <source>
        <dbReference type="Proteomes" id="UP000660554"/>
    </source>
</evidence>
<evidence type="ECO:0000256" key="5">
    <source>
        <dbReference type="ARBA" id="ARBA00023136"/>
    </source>
</evidence>
<keyword evidence="2" id="KW-1003">Cell membrane</keyword>
<protein>
    <recommendedName>
        <fullName evidence="12">ABC transporter permease</fullName>
    </recommendedName>
</protein>
<evidence type="ECO:0000256" key="7">
    <source>
        <dbReference type="SAM" id="Phobius"/>
    </source>
</evidence>
<feature type="domain" description="ABC3 transporter permease C-terminal" evidence="8">
    <location>
        <begin position="641"/>
        <end position="760"/>
    </location>
</feature>
<comment type="subcellular location">
    <subcellularLocation>
        <location evidence="1">Cell membrane</location>
        <topology evidence="1">Multi-pass membrane protein</topology>
    </subcellularLocation>
</comment>
<feature type="transmembrane region" description="Helical" evidence="7">
    <location>
        <begin position="20"/>
        <end position="40"/>
    </location>
</feature>
<evidence type="ECO:0000313" key="10">
    <source>
        <dbReference type="EMBL" id="GHI13845.1"/>
    </source>
</evidence>
<dbReference type="InterPro" id="IPR050250">
    <property type="entry name" value="Macrolide_Exporter_MacB"/>
</dbReference>